<dbReference type="Proteomes" id="UP000799423">
    <property type="component" value="Unassembled WGS sequence"/>
</dbReference>
<dbReference type="OrthoDB" id="4062651at2759"/>
<dbReference type="SMART" id="SM00220">
    <property type="entry name" value="S_TKc"/>
    <property type="match status" value="1"/>
</dbReference>
<dbReference type="EMBL" id="MU006311">
    <property type="protein sequence ID" value="KAF2849422.1"/>
    <property type="molecule type" value="Genomic_DNA"/>
</dbReference>
<dbReference type="Pfam" id="PF00069">
    <property type="entry name" value="Pkinase"/>
    <property type="match status" value="1"/>
</dbReference>
<name>A0A6A7B212_9PLEO</name>
<feature type="compositionally biased region" description="Polar residues" evidence="1">
    <location>
        <begin position="252"/>
        <end position="261"/>
    </location>
</feature>
<dbReference type="SUPFAM" id="SSF56112">
    <property type="entry name" value="Protein kinase-like (PK-like)"/>
    <property type="match status" value="1"/>
</dbReference>
<dbReference type="GO" id="GO:0005524">
    <property type="term" value="F:ATP binding"/>
    <property type="evidence" value="ECO:0007669"/>
    <property type="project" value="InterPro"/>
</dbReference>
<keyword evidence="4" id="KW-1185">Reference proteome</keyword>
<evidence type="ECO:0000313" key="3">
    <source>
        <dbReference type="EMBL" id="KAF2849422.1"/>
    </source>
</evidence>
<evidence type="ECO:0000313" key="4">
    <source>
        <dbReference type="Proteomes" id="UP000799423"/>
    </source>
</evidence>
<protein>
    <recommendedName>
        <fullName evidence="2">Protein kinase domain-containing protein</fullName>
    </recommendedName>
</protein>
<dbReference type="InterPro" id="IPR011009">
    <property type="entry name" value="Kinase-like_dom_sf"/>
</dbReference>
<dbReference type="GO" id="GO:0004672">
    <property type="term" value="F:protein kinase activity"/>
    <property type="evidence" value="ECO:0007669"/>
    <property type="project" value="InterPro"/>
</dbReference>
<sequence length="270" mass="30205">MPVNSLLSTTAALSDACCSLPDDNAYYGEVPDIEFAALSLEDVKRHLKHIPDEVIYPKAPPGITVFPKSELAGKYIKRPKLSGFNSDLAPKLQQLLLDEAEIFEIFLKNPHRNIIRYHGCVVKNGRIMGLALDRYPINLEARMADQSRPFRKDLCMERVRSATDHLHDLQVAHNDLNPSNILVDYEDEVVIADLGSCKPFGAALITAGTIGWIDEDFTTSEQHHDQAALEKIEGWLDGTYDPWDSMLKRASSKPNDNQRTTPVCPRPPDS</sequence>
<organism evidence="3 4">
    <name type="scientific">Plenodomus tracheiphilus IPT5</name>
    <dbReference type="NCBI Taxonomy" id="1408161"/>
    <lineage>
        <taxon>Eukaryota</taxon>
        <taxon>Fungi</taxon>
        <taxon>Dikarya</taxon>
        <taxon>Ascomycota</taxon>
        <taxon>Pezizomycotina</taxon>
        <taxon>Dothideomycetes</taxon>
        <taxon>Pleosporomycetidae</taxon>
        <taxon>Pleosporales</taxon>
        <taxon>Pleosporineae</taxon>
        <taxon>Leptosphaeriaceae</taxon>
        <taxon>Plenodomus</taxon>
    </lineage>
</organism>
<dbReference type="InterPro" id="IPR000719">
    <property type="entry name" value="Prot_kinase_dom"/>
</dbReference>
<dbReference type="AlphaFoldDB" id="A0A6A7B212"/>
<reference evidence="3" key="1">
    <citation type="submission" date="2020-01" db="EMBL/GenBank/DDBJ databases">
        <authorList>
            <consortium name="DOE Joint Genome Institute"/>
            <person name="Haridas S."/>
            <person name="Albert R."/>
            <person name="Binder M."/>
            <person name="Bloem J."/>
            <person name="Labutti K."/>
            <person name="Salamov A."/>
            <person name="Andreopoulos B."/>
            <person name="Baker S.E."/>
            <person name="Barry K."/>
            <person name="Bills G."/>
            <person name="Bluhm B.H."/>
            <person name="Cannon C."/>
            <person name="Castanera R."/>
            <person name="Culley D.E."/>
            <person name="Daum C."/>
            <person name="Ezra D."/>
            <person name="Gonzalez J.B."/>
            <person name="Henrissat B."/>
            <person name="Kuo A."/>
            <person name="Liang C."/>
            <person name="Lipzen A."/>
            <person name="Lutzoni F."/>
            <person name="Magnuson J."/>
            <person name="Mondo S."/>
            <person name="Nolan M."/>
            <person name="Ohm R."/>
            <person name="Pangilinan J."/>
            <person name="Park H.-J."/>
            <person name="Ramirez L."/>
            <person name="Alfaro M."/>
            <person name="Sun H."/>
            <person name="Tritt A."/>
            <person name="Yoshinaga Y."/>
            <person name="Zwiers L.-H."/>
            <person name="Turgeon B.G."/>
            <person name="Goodwin S.B."/>
            <person name="Spatafora J.W."/>
            <person name="Crous P.W."/>
            <person name="Grigoriev I.V."/>
        </authorList>
    </citation>
    <scope>NUCLEOTIDE SEQUENCE</scope>
    <source>
        <strain evidence="3">IPT5</strain>
    </source>
</reference>
<dbReference type="PROSITE" id="PS50011">
    <property type="entry name" value="PROTEIN_KINASE_DOM"/>
    <property type="match status" value="1"/>
</dbReference>
<feature type="domain" description="Protein kinase" evidence="2">
    <location>
        <begin position="40"/>
        <end position="270"/>
    </location>
</feature>
<dbReference type="Gene3D" id="1.10.510.10">
    <property type="entry name" value="Transferase(Phosphotransferase) domain 1"/>
    <property type="match status" value="1"/>
</dbReference>
<evidence type="ECO:0000256" key="1">
    <source>
        <dbReference type="SAM" id="MobiDB-lite"/>
    </source>
</evidence>
<accession>A0A6A7B212</accession>
<evidence type="ECO:0000259" key="2">
    <source>
        <dbReference type="PROSITE" id="PS50011"/>
    </source>
</evidence>
<proteinExistence type="predicted"/>
<gene>
    <name evidence="3" type="ORF">T440DRAFT_499664</name>
</gene>
<feature type="region of interest" description="Disordered" evidence="1">
    <location>
        <begin position="246"/>
        <end position="270"/>
    </location>
</feature>